<dbReference type="AlphaFoldDB" id="A0A4Y4C3S0"/>
<name>A0A4Y4C3S0_9CORY</name>
<dbReference type="Proteomes" id="UP000319986">
    <property type="component" value="Unassembled WGS sequence"/>
</dbReference>
<accession>A0A4Y4C3S0</accession>
<reference evidence="1 2" key="1">
    <citation type="submission" date="2019-06" db="EMBL/GenBank/DDBJ databases">
        <title>Whole genome shotgun sequence of Corynebacterium variabile NBRC 15286.</title>
        <authorList>
            <person name="Hosoyama A."/>
            <person name="Uohara A."/>
            <person name="Ohji S."/>
            <person name="Ichikawa N."/>
        </authorList>
    </citation>
    <scope>NUCLEOTIDE SEQUENCE [LARGE SCALE GENOMIC DNA]</scope>
    <source>
        <strain evidence="1 2">NBRC 15286</strain>
    </source>
</reference>
<proteinExistence type="predicted"/>
<sequence>MNWRERLVTSFSSAADPLPFIHTTPYRRHFMIDAITTIIHTIGSILTTGISGVSHALNQVVGSVTGSI</sequence>
<protein>
    <submittedName>
        <fullName evidence="1">Uncharacterized protein</fullName>
    </submittedName>
</protein>
<evidence type="ECO:0000313" key="2">
    <source>
        <dbReference type="Proteomes" id="UP000319986"/>
    </source>
</evidence>
<evidence type="ECO:0000313" key="1">
    <source>
        <dbReference type="EMBL" id="GEC86776.1"/>
    </source>
</evidence>
<gene>
    <name evidence="1" type="ORF">CVA01_20900</name>
</gene>
<dbReference type="EMBL" id="BJNT01000016">
    <property type="protein sequence ID" value="GEC86776.1"/>
    <property type="molecule type" value="Genomic_DNA"/>
</dbReference>
<comment type="caution">
    <text evidence="1">The sequence shown here is derived from an EMBL/GenBank/DDBJ whole genome shotgun (WGS) entry which is preliminary data.</text>
</comment>
<organism evidence="1 2">
    <name type="scientific">Corynebacterium variabile</name>
    <dbReference type="NCBI Taxonomy" id="1727"/>
    <lineage>
        <taxon>Bacteria</taxon>
        <taxon>Bacillati</taxon>
        <taxon>Actinomycetota</taxon>
        <taxon>Actinomycetes</taxon>
        <taxon>Mycobacteriales</taxon>
        <taxon>Corynebacteriaceae</taxon>
        <taxon>Corynebacterium</taxon>
    </lineage>
</organism>